<keyword evidence="8 11" id="KW-0812">Transmembrane</keyword>
<evidence type="ECO:0000256" key="6">
    <source>
        <dbReference type="ARBA" id="ARBA00022475"/>
    </source>
</evidence>
<keyword evidence="7 12" id="KW-0997">Cell inner membrane</keyword>
<evidence type="ECO:0000256" key="9">
    <source>
        <dbReference type="ARBA" id="ARBA00022989"/>
    </source>
</evidence>
<evidence type="ECO:0000256" key="5">
    <source>
        <dbReference type="ARBA" id="ARBA00022448"/>
    </source>
</evidence>
<reference evidence="15 16" key="1">
    <citation type="submission" date="2018-06" db="EMBL/GenBank/DDBJ databases">
        <authorList>
            <consortium name="Pathogen Informatics"/>
            <person name="Doyle S."/>
        </authorList>
    </citation>
    <scope>NUCLEOTIDE SEQUENCE [LARGE SCALE GENOMIC DNA]</scope>
    <source>
        <strain evidence="15 16">NCTC11544</strain>
    </source>
</reference>
<feature type="domain" description="ABC transmembrane type-1" evidence="13">
    <location>
        <begin position="72"/>
        <end position="262"/>
    </location>
</feature>
<evidence type="ECO:0000259" key="13">
    <source>
        <dbReference type="PROSITE" id="PS50928"/>
    </source>
</evidence>
<dbReference type="GO" id="GO:0055085">
    <property type="term" value="P:transmembrane transport"/>
    <property type="evidence" value="ECO:0007669"/>
    <property type="project" value="InterPro"/>
</dbReference>
<dbReference type="Gene3D" id="1.10.3720.10">
    <property type="entry name" value="MetI-like"/>
    <property type="match status" value="1"/>
</dbReference>
<keyword evidence="6 12" id="KW-1003">Cell membrane</keyword>
<evidence type="ECO:0000256" key="8">
    <source>
        <dbReference type="ARBA" id="ARBA00022692"/>
    </source>
</evidence>
<comment type="subunit">
    <text evidence="3 12">The complex is composed of two ATP-binding proteins (UgpC), two transmembrane proteins (UgpA and UgpE) and a solute-binding protein (UgpB).</text>
</comment>
<dbReference type="GO" id="GO:0005886">
    <property type="term" value="C:plasma membrane"/>
    <property type="evidence" value="ECO:0007669"/>
    <property type="project" value="UniProtKB-SubCell"/>
</dbReference>
<feature type="transmembrane region" description="Helical" evidence="11">
    <location>
        <begin position="183"/>
        <end position="205"/>
    </location>
</feature>
<dbReference type="EMBL" id="UGYN01000002">
    <property type="protein sequence ID" value="SUI85321.1"/>
    <property type="molecule type" value="Genomic_DNA"/>
</dbReference>
<evidence type="ECO:0000256" key="2">
    <source>
        <dbReference type="ARBA" id="ARBA00008852"/>
    </source>
</evidence>
<proteinExistence type="inferred from homology"/>
<dbReference type="RefSeq" id="WP_012145570.1">
    <property type="nucleotide sequence ID" value="NZ_CAMIRF010000002.1"/>
</dbReference>
<feature type="transmembrane region" description="Helical" evidence="11">
    <location>
        <begin position="141"/>
        <end position="162"/>
    </location>
</feature>
<dbReference type="EMBL" id="JBFQXQ010000001">
    <property type="protein sequence ID" value="MEX3172535.1"/>
    <property type="molecule type" value="Genomic_DNA"/>
</dbReference>
<accession>A0A2X2HJZ2</accession>
<evidence type="ECO:0000313" key="14">
    <source>
        <dbReference type="EMBL" id="MEX3172535.1"/>
    </source>
</evidence>
<dbReference type="Proteomes" id="UP000255529">
    <property type="component" value="Unassembled WGS sequence"/>
</dbReference>
<evidence type="ECO:0000256" key="12">
    <source>
        <dbReference type="RuleBase" id="RU363056"/>
    </source>
</evidence>
<feature type="transmembrane region" description="Helical" evidence="11">
    <location>
        <begin position="241"/>
        <end position="262"/>
    </location>
</feature>
<reference evidence="14 17" key="2">
    <citation type="submission" date="2024-07" db="EMBL/GenBank/DDBJ databases">
        <title>Genomes of novel Serratia strains from suburban soil.</title>
        <authorList>
            <person name="Markert E.X."/>
            <person name="Severe K."/>
            <person name="Severe L."/>
            <person name="Twing K.I."/>
            <person name="Ward L.M."/>
        </authorList>
    </citation>
    <scope>NUCLEOTIDE SEQUENCE [LARGE SCALE GENOMIC DNA]</scope>
    <source>
        <strain evidence="14 17">3C-UT</strain>
    </source>
</reference>
<evidence type="ECO:0000256" key="7">
    <source>
        <dbReference type="ARBA" id="ARBA00022519"/>
    </source>
</evidence>
<feature type="transmembrane region" description="Helical" evidence="11">
    <location>
        <begin position="12"/>
        <end position="32"/>
    </location>
</feature>
<gene>
    <name evidence="15" type="primary">ycjP_2</name>
    <name evidence="12" type="synonym">ugpE</name>
    <name evidence="14" type="ORF">AB4M04_10590</name>
    <name evidence="15" type="ORF">NCTC11544_04766</name>
</gene>
<evidence type="ECO:0000256" key="4">
    <source>
        <dbReference type="ARBA" id="ARBA00020515"/>
    </source>
</evidence>
<comment type="function">
    <text evidence="12">Part of the ABC transporter complex UgpBAEC involved in sn-glycerol-3-phosphate (G3P) import. Probably responsible for the translocation of the substrate across the membrane.</text>
</comment>
<dbReference type="PANTHER" id="PTHR43744:SF8">
    <property type="entry name" value="SN-GLYCEROL-3-PHOSPHATE TRANSPORT SYSTEM PERMEASE PROTEIN UGPE"/>
    <property type="match status" value="1"/>
</dbReference>
<dbReference type="GeneID" id="74951189"/>
<evidence type="ECO:0000256" key="11">
    <source>
        <dbReference type="RuleBase" id="RU363032"/>
    </source>
</evidence>
<dbReference type="AlphaFoldDB" id="A0A2X2HJZ2"/>
<dbReference type="CDD" id="cd06261">
    <property type="entry name" value="TM_PBP2"/>
    <property type="match status" value="1"/>
</dbReference>
<sequence length="277" mass="30535">MNANGRRFDTGKLVIYLLVSLFASLSLFPFYWSALLATQDTRSIMGMSLRFGSHLLENYQGLEQQVPFTHALLNTLYVTAMATLTSVLVSAAAGYAFSVYQFKGKKVLFTTLMLTMMVPSVVNLVPYFFVIKSVGLLDQFAAVWLPAGVNIFGIFLVRQYVSSSLPSEILDSARMDGLNELQIFLRIGLPLMRPALLTVAIVVVVDTWNNFMLPLVALQSPDKQILQLVLRSLSGATATPWNLVMTGSFLAIVPLLIAFIFSSKQMMESLTRGAVKG</sequence>
<evidence type="ECO:0000313" key="16">
    <source>
        <dbReference type="Proteomes" id="UP000255529"/>
    </source>
</evidence>
<feature type="transmembrane region" description="Helical" evidence="11">
    <location>
        <begin position="76"/>
        <end position="100"/>
    </location>
</feature>
<keyword evidence="5 11" id="KW-0813">Transport</keyword>
<keyword evidence="9 11" id="KW-1133">Transmembrane helix</keyword>
<dbReference type="PANTHER" id="PTHR43744">
    <property type="entry name" value="ABC TRANSPORTER PERMEASE PROTEIN MG189-RELATED-RELATED"/>
    <property type="match status" value="1"/>
</dbReference>
<evidence type="ECO:0000256" key="3">
    <source>
        <dbReference type="ARBA" id="ARBA00011557"/>
    </source>
</evidence>
<comment type="similarity">
    <text evidence="2">Belongs to the binding-protein-dependent transport system permease family. UgpAE subfamily.</text>
</comment>
<organism evidence="15 16">
    <name type="scientific">Serratia quinivorans</name>
    <dbReference type="NCBI Taxonomy" id="137545"/>
    <lineage>
        <taxon>Bacteria</taxon>
        <taxon>Pseudomonadati</taxon>
        <taxon>Pseudomonadota</taxon>
        <taxon>Gammaproteobacteria</taxon>
        <taxon>Enterobacterales</taxon>
        <taxon>Yersiniaceae</taxon>
        <taxon>Serratia</taxon>
    </lineage>
</organism>
<name>A0A2X2HJZ2_9GAMM</name>
<dbReference type="Proteomes" id="UP001558101">
    <property type="component" value="Unassembled WGS sequence"/>
</dbReference>
<dbReference type="SUPFAM" id="SSF161098">
    <property type="entry name" value="MetI-like"/>
    <property type="match status" value="1"/>
</dbReference>
<dbReference type="InterPro" id="IPR035906">
    <property type="entry name" value="MetI-like_sf"/>
</dbReference>
<evidence type="ECO:0000313" key="15">
    <source>
        <dbReference type="EMBL" id="SUI85321.1"/>
    </source>
</evidence>
<evidence type="ECO:0000313" key="17">
    <source>
        <dbReference type="Proteomes" id="UP001558101"/>
    </source>
</evidence>
<evidence type="ECO:0000256" key="10">
    <source>
        <dbReference type="ARBA" id="ARBA00023136"/>
    </source>
</evidence>
<keyword evidence="10 11" id="KW-0472">Membrane</keyword>
<dbReference type="InterPro" id="IPR000515">
    <property type="entry name" value="MetI-like"/>
</dbReference>
<comment type="subcellular location">
    <subcellularLocation>
        <location evidence="1 12">Cell inner membrane</location>
        <topology evidence="1 12">Multi-pass membrane protein</topology>
    </subcellularLocation>
    <subcellularLocation>
        <location evidence="11">Cell membrane</location>
        <topology evidence="11">Multi-pass membrane protein</topology>
    </subcellularLocation>
</comment>
<evidence type="ECO:0000256" key="1">
    <source>
        <dbReference type="ARBA" id="ARBA00004429"/>
    </source>
</evidence>
<feature type="transmembrane region" description="Helical" evidence="11">
    <location>
        <begin position="107"/>
        <end position="129"/>
    </location>
</feature>
<dbReference type="Pfam" id="PF00528">
    <property type="entry name" value="BPD_transp_1"/>
    <property type="match status" value="1"/>
</dbReference>
<keyword evidence="17" id="KW-1185">Reference proteome</keyword>
<dbReference type="PROSITE" id="PS50928">
    <property type="entry name" value="ABC_TM1"/>
    <property type="match status" value="1"/>
</dbReference>
<protein>
    <recommendedName>
        <fullName evidence="4 12">sn-glycerol-3-phosphate transport system permease protein UgpE</fullName>
    </recommendedName>
</protein>